<evidence type="ECO:0000313" key="3">
    <source>
        <dbReference type="EMBL" id="MCW7551592.1"/>
    </source>
</evidence>
<dbReference type="Gene3D" id="3.60.21.10">
    <property type="match status" value="1"/>
</dbReference>
<dbReference type="RefSeq" id="WP_262566634.1">
    <property type="nucleotide sequence ID" value="NZ_JAPFCC010000001.1"/>
</dbReference>
<dbReference type="InterPro" id="IPR011152">
    <property type="entry name" value="Pesterase_MJ0912"/>
</dbReference>
<evidence type="ECO:0000313" key="5">
    <source>
        <dbReference type="Proteomes" id="UP001209854"/>
    </source>
</evidence>
<organism evidence="4 5">
    <name type="scientific">Endozoicomonas gorgoniicola</name>
    <dbReference type="NCBI Taxonomy" id="1234144"/>
    <lineage>
        <taxon>Bacteria</taxon>
        <taxon>Pseudomonadati</taxon>
        <taxon>Pseudomonadota</taxon>
        <taxon>Gammaproteobacteria</taxon>
        <taxon>Oceanospirillales</taxon>
        <taxon>Endozoicomonadaceae</taxon>
        <taxon>Endozoicomonas</taxon>
    </lineage>
</organism>
<sequence>MSKIAVLSDIHSNVWALESVIKNAKKKGAKKFVNLGDILYGPLAPKETYELLRSEEMITIKGNQDRQIYEANPEGISENPTMQFIFAELPNEALEWMKSLPASLSLPEDIFLCHGVPDNDLVYMVEDVSSGIPKVRNEHEIRRFLSNVSEKLVLCGHSHIPRIIELTNKQLIVNPGSVGLPAYKDEDPTLHIMQNYSSHASYAMIERCTTGWNVEFLKVPYELNSAVNAAKARNRNDWAFALKSGRAA</sequence>
<comment type="caution">
    <text evidence="4">The sequence shown here is derived from an EMBL/GenBank/DDBJ whole genome shotgun (WGS) entry which is preliminary data.</text>
</comment>
<keyword evidence="5" id="KW-1185">Reference proteome</keyword>
<protein>
    <submittedName>
        <fullName evidence="4">Metallophosphatase family protein</fullName>
    </submittedName>
</protein>
<dbReference type="SUPFAM" id="SSF56300">
    <property type="entry name" value="Metallo-dependent phosphatases"/>
    <property type="match status" value="1"/>
</dbReference>
<dbReference type="PANTHER" id="PTHR42850">
    <property type="entry name" value="METALLOPHOSPHOESTERASE"/>
    <property type="match status" value="1"/>
</dbReference>
<comment type="similarity">
    <text evidence="1">Belongs to the metallophosphoesterase superfamily. YfcE family.</text>
</comment>
<dbReference type="Pfam" id="PF12850">
    <property type="entry name" value="Metallophos_2"/>
    <property type="match status" value="1"/>
</dbReference>
<dbReference type="PANTHER" id="PTHR42850:SF2">
    <property type="entry name" value="BLL5683 PROTEIN"/>
    <property type="match status" value="1"/>
</dbReference>
<dbReference type="PIRSF" id="PIRSF000883">
    <property type="entry name" value="Pesterase_MJ0912"/>
    <property type="match status" value="1"/>
</dbReference>
<gene>
    <name evidence="3" type="ORF">NX722_02810</name>
    <name evidence="4" type="ORF">NX722_03075</name>
</gene>
<dbReference type="EMBL" id="JAPFCC010000001">
    <property type="protein sequence ID" value="MCW7551643.1"/>
    <property type="molecule type" value="Genomic_DNA"/>
</dbReference>
<proteinExistence type="inferred from homology"/>
<evidence type="ECO:0000259" key="2">
    <source>
        <dbReference type="Pfam" id="PF12850"/>
    </source>
</evidence>
<accession>A0ABT3MQJ7</accession>
<reference evidence="4 5" key="1">
    <citation type="submission" date="2022-10" db="EMBL/GenBank/DDBJ databases">
        <title>High-quality genome sequences of two octocoral-associated bacteria, Endozoicomonas euniceicola EF212 and Endozoicomonas gorgoniicola PS125.</title>
        <authorList>
            <person name="Chiou Y.-J."/>
            <person name="Chen Y.-H."/>
        </authorList>
    </citation>
    <scope>NUCLEOTIDE SEQUENCE [LARGE SCALE GENOMIC DNA]</scope>
    <source>
        <strain evidence="4 5">PS125</strain>
    </source>
</reference>
<feature type="domain" description="Calcineurin-like phosphoesterase" evidence="2">
    <location>
        <begin position="3"/>
        <end position="186"/>
    </location>
</feature>
<evidence type="ECO:0000256" key="1">
    <source>
        <dbReference type="ARBA" id="ARBA00008950"/>
    </source>
</evidence>
<dbReference type="EMBL" id="JAPFCC010000001">
    <property type="protein sequence ID" value="MCW7551592.1"/>
    <property type="molecule type" value="Genomic_DNA"/>
</dbReference>
<name>A0ABT3MQJ7_9GAMM</name>
<dbReference type="InterPro" id="IPR029052">
    <property type="entry name" value="Metallo-depent_PP-like"/>
</dbReference>
<evidence type="ECO:0000313" key="4">
    <source>
        <dbReference type="EMBL" id="MCW7551643.1"/>
    </source>
</evidence>
<dbReference type="Proteomes" id="UP001209854">
    <property type="component" value="Unassembled WGS sequence"/>
</dbReference>
<dbReference type="InterPro" id="IPR050126">
    <property type="entry name" value="Ap4A_hydrolase"/>
</dbReference>
<dbReference type="InterPro" id="IPR024654">
    <property type="entry name" value="Calcineurin-like_PHP_lpxH"/>
</dbReference>